<keyword evidence="2" id="KW-0479">Metal-binding</keyword>
<dbReference type="CDD" id="cd16462">
    <property type="entry name" value="RING-H2_Pep3p-like"/>
    <property type="match status" value="1"/>
</dbReference>
<evidence type="ECO:0000313" key="12">
    <source>
        <dbReference type="Proteomes" id="UP000053611"/>
    </source>
</evidence>
<comment type="similarity">
    <text evidence="1">Belongs to the VPS18 family.</text>
</comment>
<evidence type="ECO:0000256" key="6">
    <source>
        <dbReference type="ARBA" id="ARBA00029433"/>
    </source>
</evidence>
<evidence type="ECO:0000313" key="11">
    <source>
        <dbReference type="EMBL" id="KLT38389.1"/>
    </source>
</evidence>
<evidence type="ECO:0000256" key="3">
    <source>
        <dbReference type="ARBA" id="ARBA00022771"/>
    </source>
</evidence>
<evidence type="ECO:0000256" key="5">
    <source>
        <dbReference type="ARBA" id="ARBA00023136"/>
    </source>
</evidence>
<dbReference type="RefSeq" id="XP_018274880.1">
    <property type="nucleotide sequence ID" value="XM_018427080.1"/>
</dbReference>
<evidence type="ECO:0000256" key="8">
    <source>
        <dbReference type="SAM" id="Coils"/>
    </source>
</evidence>
<dbReference type="InterPro" id="IPR058919">
    <property type="entry name" value="Pep3/Vps18_RING_C"/>
</dbReference>
<keyword evidence="12" id="KW-1185">Reference proteome</keyword>
<gene>
    <name evidence="11" type="ORF">CC85DRAFT_331654</name>
</gene>
<dbReference type="OrthoDB" id="1845386at2759"/>
<keyword evidence="8" id="KW-0175">Coiled coil</keyword>
<dbReference type="Proteomes" id="UP000053611">
    <property type="component" value="Unassembled WGS sequence"/>
</dbReference>
<dbReference type="PANTHER" id="PTHR23323:SF26">
    <property type="entry name" value="VACUOLAR PROTEIN SORTING-ASSOCIATED PROTEIN 18 HOMOLOG"/>
    <property type="match status" value="1"/>
</dbReference>
<dbReference type="GO" id="GO:0007033">
    <property type="term" value="P:vacuole organization"/>
    <property type="evidence" value="ECO:0007669"/>
    <property type="project" value="TreeGrafter"/>
</dbReference>
<evidence type="ECO:0000256" key="7">
    <source>
        <dbReference type="PROSITE-ProRule" id="PRU01006"/>
    </source>
</evidence>
<protein>
    <submittedName>
        <fullName evidence="11">Uncharacterized protein</fullName>
    </submittedName>
</protein>
<dbReference type="GO" id="GO:0005768">
    <property type="term" value="C:endosome"/>
    <property type="evidence" value="ECO:0007669"/>
    <property type="project" value="TreeGrafter"/>
</dbReference>
<accession>A0A0J1ASV1</accession>
<dbReference type="GO" id="GO:0030674">
    <property type="term" value="F:protein-macromolecule adaptor activity"/>
    <property type="evidence" value="ECO:0007669"/>
    <property type="project" value="TreeGrafter"/>
</dbReference>
<evidence type="ECO:0000256" key="1">
    <source>
        <dbReference type="ARBA" id="ARBA00010454"/>
    </source>
</evidence>
<comment type="subcellular location">
    <subcellularLocation>
        <location evidence="6">Endomembrane system</location>
        <topology evidence="6">Peripheral membrane protein</topology>
        <orientation evidence="6">Cytoplasmic side</orientation>
    </subcellularLocation>
</comment>
<feature type="coiled-coil region" evidence="8">
    <location>
        <begin position="883"/>
        <end position="917"/>
    </location>
</feature>
<dbReference type="GO" id="GO:0048284">
    <property type="term" value="P:organelle fusion"/>
    <property type="evidence" value="ECO:0007669"/>
    <property type="project" value="TreeGrafter"/>
</dbReference>
<dbReference type="Pfam" id="PF05131">
    <property type="entry name" value="Pep3_Vps18"/>
    <property type="match status" value="1"/>
</dbReference>
<dbReference type="GO" id="GO:0006886">
    <property type="term" value="P:intracellular protein transport"/>
    <property type="evidence" value="ECO:0007669"/>
    <property type="project" value="UniProtKB-UniRule"/>
</dbReference>
<dbReference type="PROSITE" id="PS50236">
    <property type="entry name" value="CHCR"/>
    <property type="match status" value="1"/>
</dbReference>
<dbReference type="GO" id="GO:0008270">
    <property type="term" value="F:zinc ion binding"/>
    <property type="evidence" value="ECO:0007669"/>
    <property type="project" value="UniProtKB-KW"/>
</dbReference>
<dbReference type="STRING" id="879819.A0A0J1ASV1"/>
<feature type="repeat" description="CHCR" evidence="7">
    <location>
        <begin position="695"/>
        <end position="853"/>
    </location>
</feature>
<reference evidence="11 12" key="1">
    <citation type="submission" date="2015-03" db="EMBL/GenBank/DDBJ databases">
        <title>Genomics and transcriptomics of the oil-accumulating basidiomycete yeast T. oleaginosus allow insights into substrate utilization and the diverse evolutionary trajectories of mating systems in fungi.</title>
        <authorList>
            <consortium name="DOE Joint Genome Institute"/>
            <person name="Kourist R."/>
            <person name="Kracht O."/>
            <person name="Bracharz F."/>
            <person name="Lipzen A."/>
            <person name="Nolan M."/>
            <person name="Ohm R."/>
            <person name="Grigoriev I."/>
            <person name="Sun S."/>
            <person name="Heitman J."/>
            <person name="Bruck T."/>
            <person name="Nowrousian M."/>
        </authorList>
    </citation>
    <scope>NUCLEOTIDE SEQUENCE [LARGE SCALE GENOMIC DNA]</scope>
    <source>
        <strain evidence="11 12">IBC0246</strain>
    </source>
</reference>
<evidence type="ECO:0000259" key="9">
    <source>
        <dbReference type="Pfam" id="PF05131"/>
    </source>
</evidence>
<dbReference type="InterPro" id="IPR000547">
    <property type="entry name" value="Clathrin_H-chain/VPS_repeat"/>
</dbReference>
<evidence type="ECO:0000256" key="2">
    <source>
        <dbReference type="ARBA" id="ARBA00022723"/>
    </source>
</evidence>
<dbReference type="AlphaFoldDB" id="A0A0J1ASV1"/>
<dbReference type="PANTHER" id="PTHR23323">
    <property type="entry name" value="VACUOLAR PROTEIN SORTING-ASSOCIATED PROTEIN"/>
    <property type="match status" value="1"/>
</dbReference>
<dbReference type="Pfam" id="PF26148">
    <property type="entry name" value="VPS18_RING_C"/>
    <property type="match status" value="1"/>
</dbReference>
<keyword evidence="4" id="KW-0862">Zinc</keyword>
<proteinExistence type="inferred from homology"/>
<name>A0A0J1ASV1_9TREE</name>
<feature type="domain" description="Pep3/Vps18 RING C-terminal" evidence="10">
    <location>
        <begin position="928"/>
        <end position="988"/>
    </location>
</feature>
<organism evidence="11 12">
    <name type="scientific">Cutaneotrichosporon oleaginosum</name>
    <dbReference type="NCBI Taxonomy" id="879819"/>
    <lineage>
        <taxon>Eukaryota</taxon>
        <taxon>Fungi</taxon>
        <taxon>Dikarya</taxon>
        <taxon>Basidiomycota</taxon>
        <taxon>Agaricomycotina</taxon>
        <taxon>Tremellomycetes</taxon>
        <taxon>Trichosporonales</taxon>
        <taxon>Trichosporonaceae</taxon>
        <taxon>Cutaneotrichosporon</taxon>
    </lineage>
</organism>
<dbReference type="GO" id="GO:0006904">
    <property type="term" value="P:vesicle docking involved in exocytosis"/>
    <property type="evidence" value="ECO:0007669"/>
    <property type="project" value="TreeGrafter"/>
</dbReference>
<sequence length="1099" mass="122299">MSMLDDFVEHAAGPGRGAAPRPSALARVEYEGFEHDDHTADDVSPLVRALETGFVPTARASASLPPLFSLSTVQYTPPANILFLTAANNVLFFATHPLSVVIIDLNAPDELVTIDLPRPTDKGPRDVSIKALFADPTARHLIITTSTGDAFYLPVAGISSQQNRRPRALRLRQTVTAVAWSPIPSESTDPNSPPPTDVLLGCVNGAILSLPLPPSDDIFKVQLPMGKQLERDLQVVYHVEGGETVTGLAFGFWKAKKERKAWVVFTTKDRVFEVQAPVTTTYAGGKNGGWAEEVFRTVRDGVPKFHEMPGDPPNSELHTFIPSVEGQVAADLPAPTAIAWLTGAGLYHARLSPVASPEILVQSSLLPYPPAPGVDAPPPTAFRRNAPPPAEEAAPVPISTAVTQWHWLCLYPDRIVAVSRLSEKVVWDEPLPRSPGQKALGLSSDPVSRTFWVATTQSIIEVVLQKEERDVWRAKLEQNSFASALEYAATPAQRDIVLSKQGDALFAEGKYILAARAYAESTRSFEFVTLRFVDADERDALRAYLIGRLDKLDKKDLTQRMMIATWLLENYLSKCNTLEDLIAAESATSDVETLHVERDMVEDDLKTFIKDYRANLDPRVVYELILAHGRMDLYLYYAEQNKDHDRVVEHWIQEENWTKAIDVLSRQDSLDLYYRFASILMRNVPKQTVEAWERQSALEPRRLIPALLQQRSEPLATNQAVRYLEHVVFRQASTDSTIYNLLLTLYASAKDVDDAPLLRFLNSCPDDPITERPYYDLDYALRLCKAHGRIQPCVHIYSRMGLYEQSVALALEKGDLELAKINADKPEDDEALRKKLWLKIAKYVVQEKGDIKSAMKFLESTDLVKIEDILPFFPDFVVIDDFKTEICSALEDYSARIEELKAEMAEATRSAESIKRDISALSTRFVAVEMSDKCWRCGQGITSRQFYVFPCQHAFHADCLISMAMEYLPSPSLRRILHLQDELVRSDAPGHKLLSAQFSGPNTPRRQESISAADFLLAPGRRVLAAGDRLRELIVPDALAQAVVGGKKRRSAQDEGRLEAARAELDALVAAVCPLCEGAVAAIDRPFVRDGEDAGDWAV</sequence>
<evidence type="ECO:0000259" key="10">
    <source>
        <dbReference type="Pfam" id="PF26148"/>
    </source>
</evidence>
<dbReference type="EMBL" id="KQ087312">
    <property type="protein sequence ID" value="KLT38389.1"/>
    <property type="molecule type" value="Genomic_DNA"/>
</dbReference>
<dbReference type="GO" id="GO:0007032">
    <property type="term" value="P:endosome organization"/>
    <property type="evidence" value="ECO:0007669"/>
    <property type="project" value="TreeGrafter"/>
</dbReference>
<keyword evidence="5" id="KW-0472">Membrane</keyword>
<dbReference type="GO" id="GO:0030897">
    <property type="term" value="C:HOPS complex"/>
    <property type="evidence" value="ECO:0007669"/>
    <property type="project" value="TreeGrafter"/>
</dbReference>
<feature type="domain" description="Pep3/Vps18 beta-propeller" evidence="9">
    <location>
        <begin position="66"/>
        <end position="463"/>
    </location>
</feature>
<dbReference type="InterPro" id="IPR007810">
    <property type="entry name" value="Pep3/Vps18_beta-prop"/>
</dbReference>
<dbReference type="GeneID" id="28987683"/>
<keyword evidence="3" id="KW-0863">Zinc-finger</keyword>
<evidence type="ECO:0000256" key="4">
    <source>
        <dbReference type="ARBA" id="ARBA00022833"/>
    </source>
</evidence>